<evidence type="ECO:0000313" key="1">
    <source>
        <dbReference type="EMBL" id="OBS68262.1"/>
    </source>
</evidence>
<dbReference type="EMBL" id="LZPO01075997">
    <property type="protein sequence ID" value="OBS68262.1"/>
    <property type="molecule type" value="Genomic_DNA"/>
</dbReference>
<accession>A0A1A6GSD6</accession>
<proteinExistence type="predicted"/>
<protein>
    <submittedName>
        <fullName evidence="1">Uncharacterized protein</fullName>
    </submittedName>
</protein>
<keyword evidence="2" id="KW-1185">Reference proteome</keyword>
<organism evidence="1 2">
    <name type="scientific">Neotoma lepida</name>
    <name type="common">Desert woodrat</name>
    <dbReference type="NCBI Taxonomy" id="56216"/>
    <lineage>
        <taxon>Eukaryota</taxon>
        <taxon>Metazoa</taxon>
        <taxon>Chordata</taxon>
        <taxon>Craniata</taxon>
        <taxon>Vertebrata</taxon>
        <taxon>Euteleostomi</taxon>
        <taxon>Mammalia</taxon>
        <taxon>Eutheria</taxon>
        <taxon>Euarchontoglires</taxon>
        <taxon>Glires</taxon>
        <taxon>Rodentia</taxon>
        <taxon>Myomorpha</taxon>
        <taxon>Muroidea</taxon>
        <taxon>Cricetidae</taxon>
        <taxon>Neotominae</taxon>
        <taxon>Neotoma</taxon>
    </lineage>
</organism>
<evidence type="ECO:0000313" key="2">
    <source>
        <dbReference type="Proteomes" id="UP000092124"/>
    </source>
</evidence>
<dbReference type="Proteomes" id="UP000092124">
    <property type="component" value="Unassembled WGS sequence"/>
</dbReference>
<sequence>MPTVNSRRLFQKETNTHWLPGIPDGKLTYPNIQTTKFIKEKAVEGPQERKEAGTYGQGRRLQSFSDISAVRRLICKFIKEKAVEGPQERKEAGTYGQGRRLQSFSDISAVRRLICKASERERYFKCMLCTSK</sequence>
<gene>
    <name evidence="1" type="ORF">A6R68_03196</name>
</gene>
<reference evidence="1 2" key="1">
    <citation type="submission" date="2016-06" db="EMBL/GenBank/DDBJ databases">
        <title>The Draft Genome Sequence and Annotation of the Desert Woodrat Neotoma lepida.</title>
        <authorList>
            <person name="Campbell M."/>
            <person name="Oakeson K.F."/>
            <person name="Yandell M."/>
            <person name="Halpert J.R."/>
            <person name="Dearing D."/>
        </authorList>
    </citation>
    <scope>NUCLEOTIDE SEQUENCE [LARGE SCALE GENOMIC DNA]</scope>
    <source>
        <strain evidence="1">417</strain>
        <tissue evidence="1">Liver</tissue>
    </source>
</reference>
<dbReference type="AlphaFoldDB" id="A0A1A6GSD6"/>
<comment type="caution">
    <text evidence="1">The sequence shown here is derived from an EMBL/GenBank/DDBJ whole genome shotgun (WGS) entry which is preliminary data.</text>
</comment>
<name>A0A1A6GSD6_NEOLE</name>